<dbReference type="AlphaFoldDB" id="A0A1H7W9M0"/>
<dbReference type="SUPFAM" id="SSF88946">
    <property type="entry name" value="Sigma2 domain of RNA polymerase sigma factors"/>
    <property type="match status" value="1"/>
</dbReference>
<dbReference type="InterPro" id="IPR036388">
    <property type="entry name" value="WH-like_DNA-bd_sf"/>
</dbReference>
<dbReference type="NCBIfam" id="TIGR02985">
    <property type="entry name" value="Sig70_bacteroi1"/>
    <property type="match status" value="1"/>
</dbReference>
<feature type="domain" description="RNA polymerase sigma factor 70 region 4 type 2" evidence="6">
    <location>
        <begin position="125"/>
        <end position="175"/>
    </location>
</feature>
<dbReference type="OrthoDB" id="659569at2"/>
<dbReference type="NCBIfam" id="TIGR02937">
    <property type="entry name" value="sigma70-ECF"/>
    <property type="match status" value="1"/>
</dbReference>
<dbReference type="Pfam" id="PF08281">
    <property type="entry name" value="Sigma70_r4_2"/>
    <property type="match status" value="1"/>
</dbReference>
<name>A0A1H7W9M0_OLID1</name>
<evidence type="ECO:0000259" key="5">
    <source>
        <dbReference type="Pfam" id="PF04542"/>
    </source>
</evidence>
<protein>
    <submittedName>
        <fullName evidence="7">RNA polymerase sigma-70 factor, ECF subfamily</fullName>
    </submittedName>
</protein>
<dbReference type="PANTHER" id="PTHR43133:SF46">
    <property type="entry name" value="RNA POLYMERASE SIGMA-70 FACTOR ECF SUBFAMILY"/>
    <property type="match status" value="1"/>
</dbReference>
<dbReference type="STRING" id="407022.SAMN05661044_04480"/>
<dbReference type="Proteomes" id="UP000199421">
    <property type="component" value="Unassembled WGS sequence"/>
</dbReference>
<dbReference type="GO" id="GO:0016987">
    <property type="term" value="F:sigma factor activity"/>
    <property type="evidence" value="ECO:0007669"/>
    <property type="project" value="UniProtKB-KW"/>
</dbReference>
<dbReference type="GO" id="GO:0006352">
    <property type="term" value="P:DNA-templated transcription initiation"/>
    <property type="evidence" value="ECO:0007669"/>
    <property type="project" value="InterPro"/>
</dbReference>
<dbReference type="GO" id="GO:0003677">
    <property type="term" value="F:DNA binding"/>
    <property type="evidence" value="ECO:0007669"/>
    <property type="project" value="InterPro"/>
</dbReference>
<dbReference type="RefSeq" id="WP_093329193.1">
    <property type="nucleotide sequence ID" value="NZ_FOAF01000008.1"/>
</dbReference>
<comment type="similarity">
    <text evidence="1">Belongs to the sigma-70 factor family. ECF subfamily.</text>
</comment>
<dbReference type="InterPro" id="IPR013325">
    <property type="entry name" value="RNA_pol_sigma_r2"/>
</dbReference>
<dbReference type="InterPro" id="IPR007627">
    <property type="entry name" value="RNA_pol_sigma70_r2"/>
</dbReference>
<evidence type="ECO:0000313" key="7">
    <source>
        <dbReference type="EMBL" id="SEM18210.1"/>
    </source>
</evidence>
<dbReference type="InterPro" id="IPR039425">
    <property type="entry name" value="RNA_pol_sigma-70-like"/>
</dbReference>
<keyword evidence="2" id="KW-0805">Transcription regulation</keyword>
<reference evidence="8" key="1">
    <citation type="submission" date="2016-10" db="EMBL/GenBank/DDBJ databases">
        <authorList>
            <person name="Varghese N."/>
            <person name="Submissions S."/>
        </authorList>
    </citation>
    <scope>NUCLEOTIDE SEQUENCE [LARGE SCALE GENOMIC DNA]</scope>
    <source>
        <strain evidence="8">DSM 18733</strain>
    </source>
</reference>
<proteinExistence type="inferred from homology"/>
<evidence type="ECO:0000256" key="1">
    <source>
        <dbReference type="ARBA" id="ARBA00010641"/>
    </source>
</evidence>
<dbReference type="Gene3D" id="1.10.1740.10">
    <property type="match status" value="1"/>
</dbReference>
<evidence type="ECO:0000256" key="4">
    <source>
        <dbReference type="ARBA" id="ARBA00023163"/>
    </source>
</evidence>
<sequence length="191" mass="22622">MHNYSKYSDEALFKMVIDGTQHAYTEIYKRYSNLLHSHAFFKLQDREEAKDVVQELFVNLWDKRHLIQLESNLSGYLYRTLRNKILNIIAHKKVQAAHEASLQLFLDSKPVPTDYQTRDKQLTLLIESEIQSLPKKMKEIFILSRKDHLSHKEISEKLNISEKTVKNQVNNALKILRSKFGLLIFLIYYLK</sequence>
<evidence type="ECO:0000313" key="8">
    <source>
        <dbReference type="Proteomes" id="UP000199421"/>
    </source>
</evidence>
<evidence type="ECO:0000256" key="3">
    <source>
        <dbReference type="ARBA" id="ARBA00023082"/>
    </source>
</evidence>
<dbReference type="EMBL" id="FOAF01000008">
    <property type="protein sequence ID" value="SEM18210.1"/>
    <property type="molecule type" value="Genomic_DNA"/>
</dbReference>
<accession>A0A1H7W9M0</accession>
<feature type="domain" description="RNA polymerase sigma-70 region 2" evidence="5">
    <location>
        <begin position="27"/>
        <end position="90"/>
    </location>
</feature>
<evidence type="ECO:0000256" key="2">
    <source>
        <dbReference type="ARBA" id="ARBA00023015"/>
    </source>
</evidence>
<keyword evidence="8" id="KW-1185">Reference proteome</keyword>
<gene>
    <name evidence="7" type="ORF">SAMN05661044_04480</name>
</gene>
<dbReference type="Pfam" id="PF04542">
    <property type="entry name" value="Sigma70_r2"/>
    <property type="match status" value="1"/>
</dbReference>
<organism evidence="7 8">
    <name type="scientific">Olivibacter domesticus</name>
    <name type="common">Pseudosphingobacterium domesticum</name>
    <dbReference type="NCBI Taxonomy" id="407022"/>
    <lineage>
        <taxon>Bacteria</taxon>
        <taxon>Pseudomonadati</taxon>
        <taxon>Bacteroidota</taxon>
        <taxon>Sphingobacteriia</taxon>
        <taxon>Sphingobacteriales</taxon>
        <taxon>Sphingobacteriaceae</taxon>
        <taxon>Olivibacter</taxon>
    </lineage>
</organism>
<dbReference type="InterPro" id="IPR013324">
    <property type="entry name" value="RNA_pol_sigma_r3/r4-like"/>
</dbReference>
<evidence type="ECO:0000259" key="6">
    <source>
        <dbReference type="Pfam" id="PF08281"/>
    </source>
</evidence>
<dbReference type="PANTHER" id="PTHR43133">
    <property type="entry name" value="RNA POLYMERASE ECF-TYPE SIGMA FACTO"/>
    <property type="match status" value="1"/>
</dbReference>
<dbReference type="SUPFAM" id="SSF88659">
    <property type="entry name" value="Sigma3 and sigma4 domains of RNA polymerase sigma factors"/>
    <property type="match status" value="1"/>
</dbReference>
<keyword evidence="3" id="KW-0731">Sigma factor</keyword>
<dbReference type="InterPro" id="IPR013249">
    <property type="entry name" value="RNA_pol_sigma70_r4_t2"/>
</dbReference>
<keyword evidence="4" id="KW-0804">Transcription</keyword>
<dbReference type="InterPro" id="IPR014327">
    <property type="entry name" value="RNA_pol_sigma70_bacteroid"/>
</dbReference>
<dbReference type="InterPro" id="IPR014284">
    <property type="entry name" value="RNA_pol_sigma-70_dom"/>
</dbReference>
<dbReference type="Gene3D" id="1.10.10.10">
    <property type="entry name" value="Winged helix-like DNA-binding domain superfamily/Winged helix DNA-binding domain"/>
    <property type="match status" value="1"/>
</dbReference>